<feature type="compositionally biased region" description="Low complexity" evidence="1">
    <location>
        <begin position="144"/>
        <end position="158"/>
    </location>
</feature>
<feature type="compositionally biased region" description="Basic and acidic residues" evidence="1">
    <location>
        <begin position="174"/>
        <end position="185"/>
    </location>
</feature>
<feature type="compositionally biased region" description="Basic and acidic residues" evidence="1">
    <location>
        <begin position="408"/>
        <end position="432"/>
    </location>
</feature>
<feature type="compositionally biased region" description="Basic and acidic residues" evidence="1">
    <location>
        <begin position="193"/>
        <end position="228"/>
    </location>
</feature>
<feature type="compositionally biased region" description="Polar residues" evidence="1">
    <location>
        <begin position="230"/>
        <end position="243"/>
    </location>
</feature>
<feature type="compositionally biased region" description="Low complexity" evidence="1">
    <location>
        <begin position="29"/>
        <end position="54"/>
    </location>
</feature>
<dbReference type="AlphaFoldDB" id="A0A1J9RF11"/>
<gene>
    <name evidence="2" type="ORF">BKCO1_5200073</name>
</gene>
<evidence type="ECO:0000256" key="1">
    <source>
        <dbReference type="SAM" id="MobiDB-lite"/>
    </source>
</evidence>
<organism evidence="2 3">
    <name type="scientific">Diplodia corticola</name>
    <dbReference type="NCBI Taxonomy" id="236234"/>
    <lineage>
        <taxon>Eukaryota</taxon>
        <taxon>Fungi</taxon>
        <taxon>Dikarya</taxon>
        <taxon>Ascomycota</taxon>
        <taxon>Pezizomycotina</taxon>
        <taxon>Dothideomycetes</taxon>
        <taxon>Dothideomycetes incertae sedis</taxon>
        <taxon>Botryosphaeriales</taxon>
        <taxon>Botryosphaeriaceae</taxon>
        <taxon>Diplodia</taxon>
    </lineage>
</organism>
<keyword evidence="3" id="KW-1185">Reference proteome</keyword>
<evidence type="ECO:0000313" key="2">
    <source>
        <dbReference type="EMBL" id="OJD31147.1"/>
    </source>
</evidence>
<feature type="compositionally biased region" description="Basic and acidic residues" evidence="1">
    <location>
        <begin position="1"/>
        <end position="24"/>
    </location>
</feature>
<feature type="compositionally biased region" description="Low complexity" evidence="1">
    <location>
        <begin position="337"/>
        <end position="349"/>
    </location>
</feature>
<name>A0A1J9RF11_9PEZI</name>
<reference evidence="2 3" key="1">
    <citation type="submission" date="2016-10" db="EMBL/GenBank/DDBJ databases">
        <title>Proteomics and genomics reveal pathogen-plant mechanisms compatible with a hemibiotrophic lifestyle of Diplodia corticola.</title>
        <authorList>
            <person name="Fernandes I."/>
            <person name="De Jonge R."/>
            <person name="Van De Peer Y."/>
            <person name="Devreese B."/>
            <person name="Alves A."/>
            <person name="Esteves A.C."/>
        </authorList>
    </citation>
    <scope>NUCLEOTIDE SEQUENCE [LARGE SCALE GENOMIC DNA]</scope>
    <source>
        <strain evidence="2 3">CBS 112549</strain>
    </source>
</reference>
<dbReference type="Proteomes" id="UP000183809">
    <property type="component" value="Unassembled WGS sequence"/>
</dbReference>
<feature type="region of interest" description="Disordered" evidence="1">
    <location>
        <begin position="1"/>
        <end position="551"/>
    </location>
</feature>
<proteinExistence type="predicted"/>
<protein>
    <submittedName>
        <fullName evidence="2">Uncharacterized protein</fullName>
    </submittedName>
</protein>
<feature type="compositionally biased region" description="Polar residues" evidence="1">
    <location>
        <begin position="292"/>
        <end position="302"/>
    </location>
</feature>
<accession>A0A1J9RF11</accession>
<comment type="caution">
    <text evidence="2">The sequence shown here is derived from an EMBL/GenBank/DDBJ whole genome shotgun (WGS) entry which is preliminary data.</text>
</comment>
<evidence type="ECO:0000313" key="3">
    <source>
        <dbReference type="Proteomes" id="UP000183809"/>
    </source>
</evidence>
<dbReference type="OrthoDB" id="3944303at2759"/>
<dbReference type="RefSeq" id="XP_020127407.1">
    <property type="nucleotide sequence ID" value="XM_020277091.1"/>
</dbReference>
<feature type="compositionally biased region" description="Basic and acidic residues" evidence="1">
    <location>
        <begin position="505"/>
        <end position="520"/>
    </location>
</feature>
<feature type="compositionally biased region" description="Basic and acidic residues" evidence="1">
    <location>
        <begin position="532"/>
        <end position="549"/>
    </location>
</feature>
<dbReference type="GeneID" id="31017352"/>
<dbReference type="EMBL" id="MNUE01000052">
    <property type="protein sequence ID" value="OJD31147.1"/>
    <property type="molecule type" value="Genomic_DNA"/>
</dbReference>
<feature type="compositionally biased region" description="Basic and acidic residues" evidence="1">
    <location>
        <begin position="109"/>
        <end position="138"/>
    </location>
</feature>
<sequence length="575" mass="62381">MKETMRSTLRNHERQTRQQSRPREPFTNTTPSAAQPSTPSSSSFGSRSPCSSPATAATVHRKPVKSSGNSSCHDAPVQEKARREKKGLVTMYRDAPPSDGEMLGAVVKEGWKGWQEKRRKEAARERPDLKGGEHEKGRQPRQPPAAAFASSSRPSSRPATRHGGASTHGYTKHTAHEHDSTKPDDLDVLVSKVADKLSHWSKGVSERSAEAKEKRMEERQRKEREALKKTISSPRPAETSSGRPSFGSDGSVRPLMGADKTGGSMAERMANRGGSDFEIPFWPRPRGKKDNSTASSATGSPQHRSRHGDGCDEGVTRVGDSIESELGSAPWNQHVTKSSPFSSPHSSRSSSDKQRSESGSGSPSGRLFGRFVPSPTTLFGGGGQSHPPRPPRRGSDDSFFGCQGISVEEAKAAQHLVQQDEHGEGHIKRLDLRTPPTGGHRRRDGGGGAEDGDDGRKRAALVTNDGAGRVSPVVRNAQHRPLVSDQGVDRRSVAAELVGQRQRRNGGDDDARGPGCDDRGVSWWDPPAQSSDGRRRAGTREAREGRGEAGTECTKYWTGYREKLRASGWEDGKPF</sequence>